<sequence>MPPEHGAAAHQQLLPGNDKCTSRVTQSTAITRSLPTPSQQRMTEMEESVCAMCCSQAVISLAMMLNLFQPIVFYAFSAASLAIAVPTCTSIREEYHPYIFKVQGRSDMIRGDEAVPFNIRYGATIGCQSFDGSCFCDTDTLRQPNFTFLQIDNPPSGLFPLEPPSPASYSAVMYLQIQAHIWLMVALVLSSLLHRRPNRQNAFLHLFRFGFFLLTMRELVQLWNFPSSSTVAEFMGLLVKNWREISKGSMTFHEGTMVTNYSTFVGGLESLSRCISDSGLL</sequence>
<dbReference type="Proteomes" id="UP000322245">
    <property type="component" value="Unassembled WGS sequence"/>
</dbReference>
<proteinExistence type="predicted"/>
<gene>
    <name evidence="1" type="ORF">B9479_005534</name>
</gene>
<keyword evidence="2" id="KW-1185">Reference proteome</keyword>
<name>A0A5D3AQK2_9TREE</name>
<accession>A0A5D3AQK2</accession>
<evidence type="ECO:0000313" key="1">
    <source>
        <dbReference type="EMBL" id="TYJ53847.1"/>
    </source>
</evidence>
<dbReference type="EMBL" id="NIDF01000076">
    <property type="protein sequence ID" value="TYJ53847.1"/>
    <property type="molecule type" value="Genomic_DNA"/>
</dbReference>
<organism evidence="1 2">
    <name type="scientific">Cryptococcus floricola</name>
    <dbReference type="NCBI Taxonomy" id="2591691"/>
    <lineage>
        <taxon>Eukaryota</taxon>
        <taxon>Fungi</taxon>
        <taxon>Dikarya</taxon>
        <taxon>Basidiomycota</taxon>
        <taxon>Agaricomycotina</taxon>
        <taxon>Tremellomycetes</taxon>
        <taxon>Tremellales</taxon>
        <taxon>Cryptococcaceae</taxon>
        <taxon>Cryptococcus</taxon>
    </lineage>
</organism>
<protein>
    <submittedName>
        <fullName evidence="1">Uncharacterized protein</fullName>
    </submittedName>
</protein>
<evidence type="ECO:0000313" key="2">
    <source>
        <dbReference type="Proteomes" id="UP000322245"/>
    </source>
</evidence>
<dbReference type="AlphaFoldDB" id="A0A5D3AQK2"/>
<reference evidence="1 2" key="1">
    <citation type="submission" date="2017-05" db="EMBL/GenBank/DDBJ databases">
        <title>The Genome Sequence of Tsuchiyaea wingfieldii DSM 27421.</title>
        <authorList>
            <person name="Cuomo C."/>
            <person name="Passer A."/>
            <person name="Billmyre B."/>
            <person name="Heitman J."/>
        </authorList>
    </citation>
    <scope>NUCLEOTIDE SEQUENCE [LARGE SCALE GENOMIC DNA]</scope>
    <source>
        <strain evidence="1 2">DSM 27421</strain>
    </source>
</reference>
<comment type="caution">
    <text evidence="1">The sequence shown here is derived from an EMBL/GenBank/DDBJ whole genome shotgun (WGS) entry which is preliminary data.</text>
</comment>